<dbReference type="RefSeq" id="XP_003242471.1">
    <property type="nucleotide sequence ID" value="XM_003242423.3"/>
</dbReference>
<feature type="coiled-coil region" evidence="1">
    <location>
        <begin position="73"/>
        <end position="100"/>
    </location>
</feature>
<dbReference type="KEGG" id="api:100570951"/>
<keyword evidence="4" id="KW-1185">Reference proteome</keyword>
<evidence type="ECO:0000313" key="4">
    <source>
        <dbReference type="Proteomes" id="UP000007819"/>
    </source>
</evidence>
<proteinExistence type="predicted"/>
<keyword evidence="1" id="KW-0175">Coiled coil</keyword>
<organism evidence="3 4">
    <name type="scientific">Acyrthosiphon pisum</name>
    <name type="common">Pea aphid</name>
    <dbReference type="NCBI Taxonomy" id="7029"/>
    <lineage>
        <taxon>Eukaryota</taxon>
        <taxon>Metazoa</taxon>
        <taxon>Ecdysozoa</taxon>
        <taxon>Arthropoda</taxon>
        <taxon>Hexapoda</taxon>
        <taxon>Insecta</taxon>
        <taxon>Pterygota</taxon>
        <taxon>Neoptera</taxon>
        <taxon>Paraneoptera</taxon>
        <taxon>Hemiptera</taxon>
        <taxon>Sternorrhyncha</taxon>
        <taxon>Aphidomorpha</taxon>
        <taxon>Aphidoidea</taxon>
        <taxon>Aphididae</taxon>
        <taxon>Macrosiphini</taxon>
        <taxon>Acyrthosiphon</taxon>
    </lineage>
</organism>
<sequence>MVHIKSHSLKFVFFLFCLSQVQAGTKLLPDKPDSPFDELFREFSKSVTKISEKIQLRLSESDVHADKYFDHLKENVENTNEHFQEILQKVHERVEKFQKQMYDAVQQQIERVSEELKARDPEIGEKVKKLKAELADLKEDLMKLYEEIKKLFLERFNELRDDIRIKTKPIVKRWTPIVKDIEEIILALIPDKKKEIKKN</sequence>
<dbReference type="SUPFAM" id="SSF58113">
    <property type="entry name" value="Apolipoprotein A-I"/>
    <property type="match status" value="1"/>
</dbReference>
<feature type="chain" id="PRO_5035755021" evidence="2">
    <location>
        <begin position="24"/>
        <end position="199"/>
    </location>
</feature>
<dbReference type="GeneID" id="100570951"/>
<dbReference type="EnsemblMetazoa" id="XM_003242423.4">
    <property type="protein sequence ID" value="XP_003242471.1"/>
    <property type="gene ID" value="LOC100570951"/>
</dbReference>
<evidence type="ECO:0000256" key="1">
    <source>
        <dbReference type="SAM" id="Coils"/>
    </source>
</evidence>
<evidence type="ECO:0000256" key="2">
    <source>
        <dbReference type="SAM" id="SignalP"/>
    </source>
</evidence>
<reference evidence="3" key="2">
    <citation type="submission" date="2022-06" db="UniProtKB">
        <authorList>
            <consortium name="EnsemblMetazoa"/>
        </authorList>
    </citation>
    <scope>IDENTIFICATION</scope>
</reference>
<dbReference type="OrthoDB" id="6620899at2759"/>
<reference evidence="4" key="1">
    <citation type="submission" date="2010-06" db="EMBL/GenBank/DDBJ databases">
        <authorList>
            <person name="Jiang H."/>
            <person name="Abraham K."/>
            <person name="Ali S."/>
            <person name="Alsbrooks S.L."/>
            <person name="Anim B.N."/>
            <person name="Anosike U.S."/>
            <person name="Attaway T."/>
            <person name="Bandaranaike D.P."/>
            <person name="Battles P.K."/>
            <person name="Bell S.N."/>
            <person name="Bell A.V."/>
            <person name="Beltran B."/>
            <person name="Bickham C."/>
            <person name="Bustamante Y."/>
            <person name="Caleb T."/>
            <person name="Canada A."/>
            <person name="Cardenas V."/>
            <person name="Carter K."/>
            <person name="Chacko J."/>
            <person name="Chandrabose M.N."/>
            <person name="Chavez D."/>
            <person name="Chavez A."/>
            <person name="Chen L."/>
            <person name="Chu H.-S."/>
            <person name="Claassen K.J."/>
            <person name="Cockrell R."/>
            <person name="Collins M."/>
            <person name="Cooper J.A."/>
            <person name="Cree A."/>
            <person name="Curry S.M."/>
            <person name="Da Y."/>
            <person name="Dao M.D."/>
            <person name="Das B."/>
            <person name="Davila M.-L."/>
            <person name="Davy-Carroll L."/>
            <person name="Denson S."/>
            <person name="Dinh H."/>
            <person name="Ebong V.E."/>
            <person name="Edwards J.R."/>
            <person name="Egan A."/>
            <person name="El-Daye J."/>
            <person name="Escobedo L."/>
            <person name="Fernandez S."/>
            <person name="Fernando P.R."/>
            <person name="Flagg N."/>
            <person name="Forbes L.D."/>
            <person name="Fowler R.G."/>
            <person name="Fu Q."/>
            <person name="Gabisi R.A."/>
            <person name="Ganer J."/>
            <person name="Garbino Pronczuk A."/>
            <person name="Garcia R.M."/>
            <person name="Garner T."/>
            <person name="Garrett T.E."/>
            <person name="Gonzalez D.A."/>
            <person name="Hamid H."/>
            <person name="Hawkins E.S."/>
            <person name="Hirani K."/>
            <person name="Hogues M.E."/>
            <person name="Hollins B."/>
            <person name="Hsiao C.-H."/>
            <person name="Jabil R."/>
            <person name="James M.L."/>
            <person name="Jhangiani S.N."/>
            <person name="Johnson B."/>
            <person name="Johnson Q."/>
            <person name="Joshi V."/>
            <person name="Kalu J.B."/>
            <person name="Kam C."/>
            <person name="Kashfia A."/>
            <person name="Keebler J."/>
            <person name="Kisamo H."/>
            <person name="Kovar C.L."/>
            <person name="Lago L.A."/>
            <person name="Lai C.-Y."/>
            <person name="Laidlaw J."/>
            <person name="Lara F."/>
            <person name="Le T.-K."/>
            <person name="Lee S.L."/>
            <person name="Legall F.H."/>
            <person name="Lemon S.J."/>
            <person name="Lewis L.R."/>
            <person name="Li B."/>
            <person name="Liu Y."/>
            <person name="Liu Y.-S."/>
            <person name="Lopez J."/>
            <person name="Lozado R.J."/>
            <person name="Lu J."/>
            <person name="Madu R.C."/>
            <person name="Maheshwari M."/>
            <person name="Maheshwari R."/>
            <person name="Malloy K."/>
            <person name="Martinez E."/>
            <person name="Mathew T."/>
            <person name="Mercado I.C."/>
            <person name="Mercado C."/>
            <person name="Meyer B."/>
            <person name="Montgomery K."/>
            <person name="Morgan M.B."/>
            <person name="Munidasa M."/>
            <person name="Nazareth L.V."/>
            <person name="Nelson J."/>
            <person name="Ng B.M."/>
            <person name="Nguyen N.B."/>
            <person name="Nguyen P.Q."/>
            <person name="Nguyen T."/>
            <person name="Obregon M."/>
            <person name="Okwuonu G.O."/>
            <person name="Onwere C.G."/>
            <person name="Orozco G."/>
            <person name="Parra A."/>
            <person name="Patel S."/>
            <person name="Patil S."/>
            <person name="Perez A."/>
            <person name="Perez Y."/>
            <person name="Pham C."/>
            <person name="Primus E.L."/>
            <person name="Pu L.-L."/>
            <person name="Puazo M."/>
            <person name="Qin X."/>
            <person name="Quiroz J.B."/>
            <person name="Reese J."/>
            <person name="Richards S."/>
            <person name="Rives C.M."/>
            <person name="Robberts R."/>
            <person name="Ruiz S.J."/>
            <person name="Ruiz M.J."/>
            <person name="Santibanez J."/>
            <person name="Schneider B.W."/>
            <person name="Sisson I."/>
            <person name="Smith M."/>
            <person name="Sodergren E."/>
            <person name="Song X.-Z."/>
            <person name="Song B.B."/>
            <person name="Summersgill H."/>
            <person name="Thelus R."/>
            <person name="Thornton R.D."/>
            <person name="Trejos Z.Y."/>
            <person name="Usmani K."/>
            <person name="Vattathil S."/>
            <person name="Villasana D."/>
            <person name="Walker D.L."/>
            <person name="Wang S."/>
            <person name="Wang K."/>
            <person name="White C.S."/>
            <person name="Williams A.C."/>
            <person name="Williamson J."/>
            <person name="Wilson K."/>
            <person name="Woghiren I.O."/>
            <person name="Woodworth J.R."/>
            <person name="Worley K.C."/>
            <person name="Wright R.A."/>
            <person name="Wu W."/>
            <person name="Young L."/>
            <person name="Zhang L."/>
            <person name="Zhang J."/>
            <person name="Zhu Y."/>
            <person name="Muzny D.M."/>
            <person name="Weinstock G."/>
            <person name="Gibbs R.A."/>
        </authorList>
    </citation>
    <scope>NUCLEOTIDE SEQUENCE [LARGE SCALE GENOMIC DNA]</scope>
    <source>
        <strain evidence="4">LSR1</strain>
    </source>
</reference>
<name>A0A8R1WA43_ACYPI</name>
<feature type="coiled-coil region" evidence="1">
    <location>
        <begin position="127"/>
        <end position="154"/>
    </location>
</feature>
<dbReference type="Gene3D" id="1.20.5.1230">
    <property type="entry name" value="Apolipoprotein A-I"/>
    <property type="match status" value="1"/>
</dbReference>
<feature type="signal peptide" evidence="2">
    <location>
        <begin position="1"/>
        <end position="23"/>
    </location>
</feature>
<dbReference type="AlphaFoldDB" id="A0A8R1WA43"/>
<protein>
    <submittedName>
        <fullName evidence="3">Uncharacterized protein</fullName>
    </submittedName>
</protein>
<accession>A0A8R1WA43</accession>
<dbReference type="Proteomes" id="UP000007819">
    <property type="component" value="Chromosome A1"/>
</dbReference>
<keyword evidence="2" id="KW-0732">Signal</keyword>
<evidence type="ECO:0000313" key="3">
    <source>
        <dbReference type="EnsemblMetazoa" id="XP_003242471.1"/>
    </source>
</evidence>